<protein>
    <recommendedName>
        <fullName evidence="3">MORN repeat variant</fullName>
    </recommendedName>
</protein>
<organism evidence="1 2">
    <name type="scientific">Flavobacterium fragile</name>
    <dbReference type="NCBI Taxonomy" id="2949085"/>
    <lineage>
        <taxon>Bacteria</taxon>
        <taxon>Pseudomonadati</taxon>
        <taxon>Bacteroidota</taxon>
        <taxon>Flavobacteriia</taxon>
        <taxon>Flavobacteriales</taxon>
        <taxon>Flavobacteriaceae</taxon>
        <taxon>Flavobacterium</taxon>
    </lineage>
</organism>
<accession>A0ABT0TJN5</accession>
<dbReference type="InterPro" id="IPR011652">
    <property type="entry name" value="MORN_2"/>
</dbReference>
<dbReference type="Pfam" id="PF07661">
    <property type="entry name" value="MORN_2"/>
    <property type="match status" value="2"/>
</dbReference>
<reference evidence="1 2" key="1">
    <citation type="submission" date="2022-05" db="EMBL/GenBank/DDBJ databases">
        <title>Flavobacterium sp., isolated from activated sludge.</title>
        <authorList>
            <person name="Ran Q."/>
        </authorList>
    </citation>
    <scope>NUCLEOTIDE SEQUENCE [LARGE SCALE GENOMIC DNA]</scope>
    <source>
        <strain evidence="1 2">HXWNR69</strain>
    </source>
</reference>
<dbReference type="Proteomes" id="UP001203342">
    <property type="component" value="Unassembled WGS sequence"/>
</dbReference>
<evidence type="ECO:0008006" key="3">
    <source>
        <dbReference type="Google" id="ProtNLM"/>
    </source>
</evidence>
<sequence length="176" mass="20724">MKSSFLLFSLILFLSCKTSSIEVNHLKENEITLFYDTGEVKNIGVIDAFHKEYYNFRVGFWKEFHKNGKLKSEGNYKLDTYKQCCVSGFCDGYYSYKYGEWKYYHENGNLKAKGTYRIGKKYKKTSCEGGDEINFGYVTNNWNFYDTNGNEIKPSEKDILEIENSSYLDEFDMSKY</sequence>
<name>A0ABT0TJN5_9FLAO</name>
<comment type="caution">
    <text evidence="1">The sequence shown here is derived from an EMBL/GenBank/DDBJ whole genome shotgun (WGS) entry which is preliminary data.</text>
</comment>
<dbReference type="Gene3D" id="3.90.930.1">
    <property type="match status" value="1"/>
</dbReference>
<gene>
    <name evidence="1" type="ORF">NAT47_11380</name>
</gene>
<dbReference type="PROSITE" id="PS51257">
    <property type="entry name" value="PROKAR_LIPOPROTEIN"/>
    <property type="match status" value="1"/>
</dbReference>
<proteinExistence type="predicted"/>
<dbReference type="RefSeq" id="WP_250582866.1">
    <property type="nucleotide sequence ID" value="NZ_JAMLJN010000011.1"/>
</dbReference>
<evidence type="ECO:0000313" key="1">
    <source>
        <dbReference type="EMBL" id="MCL9771017.1"/>
    </source>
</evidence>
<evidence type="ECO:0000313" key="2">
    <source>
        <dbReference type="Proteomes" id="UP001203342"/>
    </source>
</evidence>
<dbReference type="EMBL" id="JAMLJN010000011">
    <property type="protein sequence ID" value="MCL9771017.1"/>
    <property type="molecule type" value="Genomic_DNA"/>
</dbReference>
<keyword evidence="2" id="KW-1185">Reference proteome</keyword>